<dbReference type="SUPFAM" id="SSF158622">
    <property type="entry name" value="YheA/YmcA-like"/>
    <property type="match status" value="1"/>
</dbReference>
<evidence type="ECO:0000313" key="1">
    <source>
        <dbReference type="EMBL" id="KUG02642.1"/>
    </source>
</evidence>
<dbReference type="Pfam" id="PF06133">
    <property type="entry name" value="Com_YlbF"/>
    <property type="match status" value="1"/>
</dbReference>
<accession>A0A0W8E1Y7</accession>
<dbReference type="Gene3D" id="1.20.1500.10">
    <property type="entry name" value="YheA/YmcA-like"/>
    <property type="match status" value="1"/>
</dbReference>
<proteinExistence type="predicted"/>
<dbReference type="InterPro" id="IPR010368">
    <property type="entry name" value="Com_YlbF"/>
</dbReference>
<organism evidence="1">
    <name type="scientific">hydrocarbon metagenome</name>
    <dbReference type="NCBI Taxonomy" id="938273"/>
    <lineage>
        <taxon>unclassified sequences</taxon>
        <taxon>metagenomes</taxon>
        <taxon>ecological metagenomes</taxon>
    </lineage>
</organism>
<comment type="caution">
    <text evidence="1">The sequence shown here is derived from an EMBL/GenBank/DDBJ whole genome shotgun (WGS) entry which is preliminary data.</text>
</comment>
<sequence length="108" mass="12341">MSVFEKAKELGQEIKRSQEYKEVRRAGQDIQDNADAQQIIQDIQTVQGQMEFAQNAGIPPTQEQIEEFNNVQSKMESNSLIQAYLKAQDDYSQLMQEVNKSISEEING</sequence>
<reference evidence="1" key="1">
    <citation type="journal article" date="2015" name="Proc. Natl. Acad. Sci. U.S.A.">
        <title>Networks of energetic and metabolic interactions define dynamics in microbial communities.</title>
        <authorList>
            <person name="Embree M."/>
            <person name="Liu J.K."/>
            <person name="Al-Bassam M.M."/>
            <person name="Zengler K."/>
        </authorList>
    </citation>
    <scope>NUCLEOTIDE SEQUENCE</scope>
</reference>
<dbReference type="AlphaFoldDB" id="A0A0W8E1Y7"/>
<dbReference type="EMBL" id="LNQE01001916">
    <property type="protein sequence ID" value="KUG02642.1"/>
    <property type="molecule type" value="Genomic_DNA"/>
</dbReference>
<name>A0A0W8E1Y7_9ZZZZ</name>
<gene>
    <name evidence="1" type="ORF">ASZ90_020010</name>
</gene>
<protein>
    <submittedName>
        <fullName evidence="1">Putative transcriptional regulator</fullName>
    </submittedName>
</protein>
<dbReference type="InterPro" id="IPR023378">
    <property type="entry name" value="YheA/YmcA-like_dom_sf"/>
</dbReference>